<evidence type="ECO:0000256" key="1">
    <source>
        <dbReference type="SAM" id="MobiDB-lite"/>
    </source>
</evidence>
<proteinExistence type="predicted"/>
<name>A0A7S3UPY5_OXYMA</name>
<dbReference type="EMBL" id="HBIT01010458">
    <property type="protein sequence ID" value="CAE0619806.1"/>
    <property type="molecule type" value="Transcribed_RNA"/>
</dbReference>
<protein>
    <submittedName>
        <fullName evidence="2">Uncharacterized protein</fullName>
    </submittedName>
</protein>
<reference evidence="2" key="1">
    <citation type="submission" date="2021-01" db="EMBL/GenBank/DDBJ databases">
        <authorList>
            <person name="Corre E."/>
            <person name="Pelletier E."/>
            <person name="Niang G."/>
            <person name="Scheremetjew M."/>
            <person name="Finn R."/>
            <person name="Kale V."/>
            <person name="Holt S."/>
            <person name="Cochrane G."/>
            <person name="Meng A."/>
            <person name="Brown T."/>
            <person name="Cohen L."/>
        </authorList>
    </citation>
    <scope>NUCLEOTIDE SEQUENCE</scope>
    <source>
        <strain evidence="2">CCMP1795</strain>
    </source>
</reference>
<feature type="region of interest" description="Disordered" evidence="1">
    <location>
        <begin position="103"/>
        <end position="150"/>
    </location>
</feature>
<organism evidence="2">
    <name type="scientific">Oxyrrhis marina</name>
    <name type="common">Dinoflagellate</name>
    <dbReference type="NCBI Taxonomy" id="2969"/>
    <lineage>
        <taxon>Eukaryota</taxon>
        <taxon>Sar</taxon>
        <taxon>Alveolata</taxon>
        <taxon>Dinophyceae</taxon>
        <taxon>Oxyrrhinales</taxon>
        <taxon>Oxyrrhinaceae</taxon>
        <taxon>Oxyrrhis</taxon>
    </lineage>
</organism>
<evidence type="ECO:0000313" key="2">
    <source>
        <dbReference type="EMBL" id="CAE0619806.1"/>
    </source>
</evidence>
<feature type="compositionally biased region" description="Acidic residues" evidence="1">
    <location>
        <begin position="119"/>
        <end position="136"/>
    </location>
</feature>
<dbReference type="AlphaFoldDB" id="A0A7S3UPY5"/>
<sequence>MESDALREVGIPQNLEDRMLALFNVEIQDDSDDEVAAVLLRLLNTCSVGDFSYAQHVLTLRGASATQCTAREEVQYATEDEVEAAAIDDVELAPPCAGLLAHFDPSPTITPIPEASAGADEEMQSEPEQFDPDAPPEDGWQMVPKKKGRR</sequence>
<gene>
    <name evidence="2" type="ORF">OMAR00292_LOCUS5443</name>
</gene>
<accession>A0A7S3UPY5</accession>